<reference evidence="6 7" key="1">
    <citation type="submission" date="2014-06" db="EMBL/GenBank/DDBJ databases">
        <title>Evolutionary Origins and Diversification of the Mycorrhizal Mutualists.</title>
        <authorList>
            <consortium name="DOE Joint Genome Institute"/>
            <consortium name="Mycorrhizal Genomics Consortium"/>
            <person name="Kohler A."/>
            <person name="Kuo A."/>
            <person name="Nagy L.G."/>
            <person name="Floudas D."/>
            <person name="Copeland A."/>
            <person name="Barry K.W."/>
            <person name="Cichocki N."/>
            <person name="Veneault-Fourrey C."/>
            <person name="LaButti K."/>
            <person name="Lindquist E.A."/>
            <person name="Lipzen A."/>
            <person name="Lundell T."/>
            <person name="Morin E."/>
            <person name="Murat C."/>
            <person name="Riley R."/>
            <person name="Ohm R."/>
            <person name="Sun H."/>
            <person name="Tunlid A."/>
            <person name="Henrissat B."/>
            <person name="Grigoriev I.V."/>
            <person name="Hibbett D.S."/>
            <person name="Martin F."/>
        </authorList>
    </citation>
    <scope>NUCLEOTIDE SEQUENCE [LARGE SCALE GENOMIC DNA]</scope>
    <source>
        <strain evidence="6 7">FD-325 SS-3</strain>
    </source>
</reference>
<dbReference type="PANTHER" id="PTHR23502:SF30">
    <property type="entry name" value="TRANSPORTER, PUTATIVE (AFU_ORTHOLOGUE AFUA_8G04702)-RELATED"/>
    <property type="match status" value="1"/>
</dbReference>
<dbReference type="GO" id="GO:0022857">
    <property type="term" value="F:transmembrane transporter activity"/>
    <property type="evidence" value="ECO:0007669"/>
    <property type="project" value="InterPro"/>
</dbReference>
<organism evidence="6 7">
    <name type="scientific">Plicaturopsis crispa FD-325 SS-3</name>
    <dbReference type="NCBI Taxonomy" id="944288"/>
    <lineage>
        <taxon>Eukaryota</taxon>
        <taxon>Fungi</taxon>
        <taxon>Dikarya</taxon>
        <taxon>Basidiomycota</taxon>
        <taxon>Agaricomycotina</taxon>
        <taxon>Agaricomycetes</taxon>
        <taxon>Agaricomycetidae</taxon>
        <taxon>Amylocorticiales</taxon>
        <taxon>Amylocorticiaceae</taxon>
        <taxon>Plicatura</taxon>
        <taxon>Plicaturopsis crispa</taxon>
    </lineage>
</organism>
<evidence type="ECO:0000256" key="4">
    <source>
        <dbReference type="ARBA" id="ARBA00023136"/>
    </source>
</evidence>
<evidence type="ECO:0000313" key="6">
    <source>
        <dbReference type="EMBL" id="KII85159.1"/>
    </source>
</evidence>
<gene>
    <name evidence="6" type="ORF">PLICRDRAFT_94739</name>
</gene>
<keyword evidence="7" id="KW-1185">Reference proteome</keyword>
<dbReference type="Pfam" id="PF07690">
    <property type="entry name" value="MFS_1"/>
    <property type="match status" value="1"/>
</dbReference>
<keyword evidence="2 5" id="KW-0812">Transmembrane</keyword>
<feature type="transmembrane region" description="Helical" evidence="5">
    <location>
        <begin position="496"/>
        <end position="517"/>
    </location>
</feature>
<dbReference type="Proteomes" id="UP000053263">
    <property type="component" value="Unassembled WGS sequence"/>
</dbReference>
<feature type="transmembrane region" description="Helical" evidence="5">
    <location>
        <begin position="154"/>
        <end position="177"/>
    </location>
</feature>
<feature type="transmembrane region" description="Helical" evidence="5">
    <location>
        <begin position="402"/>
        <end position="421"/>
    </location>
</feature>
<feature type="transmembrane region" description="Helical" evidence="5">
    <location>
        <begin position="184"/>
        <end position="205"/>
    </location>
</feature>
<protein>
    <recommendedName>
        <fullName evidence="8">Major facilitator superfamily (MFS) profile domain-containing protein</fullName>
    </recommendedName>
</protein>
<feature type="transmembrane region" description="Helical" evidence="5">
    <location>
        <begin position="211"/>
        <end position="233"/>
    </location>
</feature>
<dbReference type="EMBL" id="KN832568">
    <property type="protein sequence ID" value="KII85159.1"/>
    <property type="molecule type" value="Genomic_DNA"/>
</dbReference>
<dbReference type="GO" id="GO:0005886">
    <property type="term" value="C:plasma membrane"/>
    <property type="evidence" value="ECO:0007669"/>
    <property type="project" value="TreeGrafter"/>
</dbReference>
<keyword evidence="4 5" id="KW-0472">Membrane</keyword>
<sequence length="540" mass="58836">MSNLKNGTTVIPGSVYLVDVDGHAAASHVAEKQDIVLVPAPSTDVNDPVNWTTWRKLVSITCLFTYTSAIGIGTAAMYSILQPISDDTGIPLSILNAGTGYMFLLLGWGALITQPVALTFGKRGVYLLSLIGNIAMCMWAPYVKGNGQWLASKIIQGFFCTPVESLCEVSIADVYFAHERGYYIGLYALFLFGSNFVAPIIAGFIYDGQGWHWVMYWCVIINGVALVFCFFFMEETNYVRKGAVAEGNEAEVVVVATGDEEKKHGSDDTSPPASIGTRGTGLIGTPTTFVQALGIFNKKYTSTRTLLTMMYRPILLLRFPVIFWSGFQYGATLVWYNVLNGTASLILSSAPYNFRASYVGLAYFAPLIGITIGTMYSGWFGDKFALRAARRNGGVREPEQRLWLLTASCILVPVSLILWGVGASRNVNWGGLIVGMGMIGCSTGVGSSLSLGYALDSYKDLGGEMMISVIIVRNTLSFAIGYGITPWLAIGYKACFISAAFVGLAITLTFLPVMYFGKRWRASTAERYWDYVSTSIMKGH</sequence>
<evidence type="ECO:0000256" key="3">
    <source>
        <dbReference type="ARBA" id="ARBA00022989"/>
    </source>
</evidence>
<evidence type="ECO:0000256" key="1">
    <source>
        <dbReference type="ARBA" id="ARBA00004141"/>
    </source>
</evidence>
<evidence type="ECO:0000256" key="5">
    <source>
        <dbReference type="SAM" id="Phobius"/>
    </source>
</evidence>
<dbReference type="Gene3D" id="1.20.1250.20">
    <property type="entry name" value="MFS general substrate transporter like domains"/>
    <property type="match status" value="1"/>
</dbReference>
<proteinExistence type="predicted"/>
<feature type="transmembrane region" description="Helical" evidence="5">
    <location>
        <begin position="315"/>
        <end position="338"/>
    </location>
</feature>
<accession>A0A0C9T775</accession>
<name>A0A0C9T775_PLICR</name>
<feature type="transmembrane region" description="Helical" evidence="5">
    <location>
        <begin position="93"/>
        <end position="112"/>
    </location>
</feature>
<feature type="transmembrane region" description="Helical" evidence="5">
    <location>
        <begin position="57"/>
        <end position="81"/>
    </location>
</feature>
<dbReference type="SUPFAM" id="SSF103473">
    <property type="entry name" value="MFS general substrate transporter"/>
    <property type="match status" value="1"/>
</dbReference>
<evidence type="ECO:0008006" key="8">
    <source>
        <dbReference type="Google" id="ProtNLM"/>
    </source>
</evidence>
<feature type="transmembrane region" description="Helical" evidence="5">
    <location>
        <begin position="433"/>
        <end position="455"/>
    </location>
</feature>
<dbReference type="PANTHER" id="PTHR23502">
    <property type="entry name" value="MAJOR FACILITATOR SUPERFAMILY"/>
    <property type="match status" value="1"/>
</dbReference>
<dbReference type="AlphaFoldDB" id="A0A0C9T775"/>
<feature type="transmembrane region" description="Helical" evidence="5">
    <location>
        <begin position="358"/>
        <end position="381"/>
    </location>
</feature>
<comment type="subcellular location">
    <subcellularLocation>
        <location evidence="1">Membrane</location>
        <topology evidence="1">Multi-pass membrane protein</topology>
    </subcellularLocation>
</comment>
<dbReference type="InterPro" id="IPR036259">
    <property type="entry name" value="MFS_trans_sf"/>
</dbReference>
<keyword evidence="3 5" id="KW-1133">Transmembrane helix</keyword>
<evidence type="ECO:0000313" key="7">
    <source>
        <dbReference type="Proteomes" id="UP000053263"/>
    </source>
</evidence>
<feature type="transmembrane region" description="Helical" evidence="5">
    <location>
        <begin position="124"/>
        <end position="142"/>
    </location>
</feature>
<feature type="transmembrane region" description="Helical" evidence="5">
    <location>
        <begin position="467"/>
        <end position="490"/>
    </location>
</feature>
<dbReference type="HOGENOM" id="CLU_008455_13_3_1"/>
<dbReference type="InterPro" id="IPR011701">
    <property type="entry name" value="MFS"/>
</dbReference>
<evidence type="ECO:0000256" key="2">
    <source>
        <dbReference type="ARBA" id="ARBA00022692"/>
    </source>
</evidence>
<dbReference type="OrthoDB" id="5215911at2759"/>